<dbReference type="GeneID" id="101578416"/>
<feature type="compositionally biased region" description="Low complexity" evidence="3">
    <location>
        <begin position="336"/>
        <end position="345"/>
    </location>
</feature>
<protein>
    <submittedName>
        <fullName evidence="5">Cerebellar degeneration-related protein 2</fullName>
    </submittedName>
</protein>
<keyword evidence="2" id="KW-0175">Coiled coil</keyword>
<feature type="region of interest" description="Disordered" evidence="3">
    <location>
        <begin position="305"/>
        <end position="350"/>
    </location>
</feature>
<reference evidence="5" key="1">
    <citation type="submission" date="2025-08" db="UniProtKB">
        <authorList>
            <consortium name="RefSeq"/>
        </authorList>
    </citation>
    <scope>IDENTIFICATION</scope>
</reference>
<evidence type="ECO:0000313" key="4">
    <source>
        <dbReference type="Proteomes" id="UP000515203"/>
    </source>
</evidence>
<evidence type="ECO:0000256" key="2">
    <source>
        <dbReference type="ARBA" id="ARBA00023054"/>
    </source>
</evidence>
<dbReference type="CTD" id="1039"/>
<keyword evidence="4" id="KW-1185">Reference proteome</keyword>
<dbReference type="FunCoup" id="A0A6P6DPX6">
    <property type="interactions" value="598"/>
</dbReference>
<dbReference type="PANTHER" id="PTHR19232">
    <property type="entry name" value="CENTROCORTIN FAMILY MEMBER"/>
    <property type="match status" value="1"/>
</dbReference>
<dbReference type="RefSeq" id="XP_023562107.1">
    <property type="nucleotide sequence ID" value="XM_023706339.1"/>
</dbReference>
<feature type="region of interest" description="Disordered" evidence="3">
    <location>
        <begin position="133"/>
        <end position="159"/>
    </location>
</feature>
<accession>A0A6P6DPX6</accession>
<evidence type="ECO:0000256" key="1">
    <source>
        <dbReference type="ARBA" id="ARBA00009019"/>
    </source>
</evidence>
<proteinExistence type="inferred from homology"/>
<evidence type="ECO:0000313" key="5">
    <source>
        <dbReference type="RefSeq" id="XP_023562107.1"/>
    </source>
</evidence>
<gene>
    <name evidence="5" type="primary">Cdr2</name>
</gene>
<dbReference type="PANTHER" id="PTHR19232:SF1">
    <property type="entry name" value="CEREBELLAR DEGENERATION-RELATED PROTEIN 2"/>
    <property type="match status" value="1"/>
</dbReference>
<dbReference type="Proteomes" id="UP000515203">
    <property type="component" value="Unplaced"/>
</dbReference>
<name>A0A6P6DPX6_OCTDE</name>
<dbReference type="InParanoid" id="A0A6P6DPX6"/>
<dbReference type="OrthoDB" id="10059415at2759"/>
<evidence type="ECO:0000256" key="3">
    <source>
        <dbReference type="SAM" id="MobiDB-lite"/>
    </source>
</evidence>
<sequence length="364" mass="41165">MLAENLVEEFEMKEDEPWYDHRDLQQDLQLAAELGKTLLDRNTELEESLQQMYTTNQEQLQEIEYLTKQVELLRHMNEQHAKVYEQLDATARELEETNQKLAADSKASQQKILSLTETIECLQTNIEHLQSQVEELKSSDPGRSRPGRGGPQQPAPGSACLKELYDLPRHFVYDHVFAEKIASLHSQQSPEEEENGRLKKTVSVLQAQLSLERQKRLAVEEELGLALKENRELEQQLRAADACGARALELEAEVAAMRRALQAEHPWANGVDTPALDALLAPEPSQSLLEEMFLTVADAYRRPLQRSSSDTVLGGPAAGPDEQGGERASNPKDRTSPLQPELSRLPPRELRRTRWPACRCPARL</sequence>
<comment type="similarity">
    <text evidence="1">Belongs to the CDR2 family.</text>
</comment>
<organism evidence="4 5">
    <name type="scientific">Octodon degus</name>
    <name type="common">Degu</name>
    <name type="synonym">Sciurus degus</name>
    <dbReference type="NCBI Taxonomy" id="10160"/>
    <lineage>
        <taxon>Eukaryota</taxon>
        <taxon>Metazoa</taxon>
        <taxon>Chordata</taxon>
        <taxon>Craniata</taxon>
        <taxon>Vertebrata</taxon>
        <taxon>Euteleostomi</taxon>
        <taxon>Mammalia</taxon>
        <taxon>Eutheria</taxon>
        <taxon>Euarchontoglires</taxon>
        <taxon>Glires</taxon>
        <taxon>Rodentia</taxon>
        <taxon>Hystricomorpha</taxon>
        <taxon>Octodontidae</taxon>
        <taxon>Octodon</taxon>
    </lineage>
</organism>
<dbReference type="InterPro" id="IPR026079">
    <property type="entry name" value="CDR2"/>
</dbReference>
<feature type="compositionally biased region" description="Basic and acidic residues" evidence="3">
    <location>
        <begin position="134"/>
        <end position="143"/>
    </location>
</feature>
<dbReference type="AlphaFoldDB" id="A0A6P6DPX6"/>